<sequence>MVNREVQQGMIQVSAPLISANAPGTNGMMPSASAQGAESAGFAALLGAAGSLTATPETAAQDMAAAIAASLAGLPSGNAGKEGGKTLPVAAPAVAGTTDTGLAIPSAPETHEAPDDAASDQADVPIAAAIPVLPLIVPPLPGNDSPVEFRAAGPVSAAPAPAIPRPTLPEATAQVTRIMASVPIIGQAAADGIARAQVMRVSLSPIILADAQPQVGGEAPPAASATTFRSATASAAQMPVPGMTGAATTPAMAARETVPAATVRATPEIANNAAPTAVAEPVAAVTIRPAPASAATTTAPATAEPATAADTRTASAASGTAGGDERAASAAPRIFTPAPSPVIGAQAAPATAPEARVMTTDARAEPKASAPAMPASPMTAEAPSGPEVTSPAIQSAPQQPLFNLAQAAAAARPADPALAATSAPASAEQPHDFATLVERLTEAREAASPQVVRTALQHAEFGRVSLQFRHDDAKLSVTMANADPGFTSAVQTAVAASLAGHAAGNGEQQRGEGQQNQQQQQQQSAAQQQSASSGNGQGQQQAAQARAEQGERAFHRGQASSAGAQQDRTGSSGRTGTDNQRSGIYA</sequence>
<organism evidence="2 3">
    <name type="scientific">Novosphingobium endophyticum</name>
    <dbReference type="NCBI Taxonomy" id="1955250"/>
    <lineage>
        <taxon>Bacteria</taxon>
        <taxon>Pseudomonadati</taxon>
        <taxon>Pseudomonadota</taxon>
        <taxon>Alphaproteobacteria</taxon>
        <taxon>Sphingomonadales</taxon>
        <taxon>Sphingomonadaceae</taxon>
        <taxon>Novosphingobium</taxon>
    </lineage>
</organism>
<feature type="compositionally biased region" description="Polar residues" evidence="1">
    <location>
        <begin position="558"/>
        <end position="586"/>
    </location>
</feature>
<feature type="compositionally biased region" description="Low complexity" evidence="1">
    <location>
        <begin position="367"/>
        <end position="383"/>
    </location>
</feature>
<evidence type="ECO:0000256" key="1">
    <source>
        <dbReference type="SAM" id="MobiDB-lite"/>
    </source>
</evidence>
<proteinExistence type="predicted"/>
<keyword evidence="3" id="KW-1185">Reference proteome</keyword>
<comment type="caution">
    <text evidence="2">The sequence shown here is derived from an EMBL/GenBank/DDBJ whole genome shotgun (WGS) entry which is preliminary data.</text>
</comment>
<feature type="compositionally biased region" description="Low complexity" evidence="1">
    <location>
        <begin position="292"/>
        <end position="319"/>
    </location>
</feature>
<name>A0A916X4I2_9SPHN</name>
<dbReference type="Proteomes" id="UP000608154">
    <property type="component" value="Unassembled WGS sequence"/>
</dbReference>
<evidence type="ECO:0000313" key="3">
    <source>
        <dbReference type="Proteomes" id="UP000608154"/>
    </source>
</evidence>
<feature type="compositionally biased region" description="Low complexity" evidence="1">
    <location>
        <begin position="501"/>
        <end position="547"/>
    </location>
</feature>
<reference evidence="2" key="1">
    <citation type="journal article" date="2014" name="Int. J. Syst. Evol. Microbiol.">
        <title>Complete genome sequence of Corynebacterium casei LMG S-19264T (=DSM 44701T), isolated from a smear-ripened cheese.</title>
        <authorList>
            <consortium name="US DOE Joint Genome Institute (JGI-PGF)"/>
            <person name="Walter F."/>
            <person name="Albersmeier A."/>
            <person name="Kalinowski J."/>
            <person name="Ruckert C."/>
        </authorList>
    </citation>
    <scope>NUCLEOTIDE SEQUENCE</scope>
    <source>
        <strain evidence="2">CGMCC 1.15095</strain>
    </source>
</reference>
<accession>A0A916X4I2</accession>
<dbReference type="RefSeq" id="WP_229736075.1">
    <property type="nucleotide sequence ID" value="NZ_BMHK01000005.1"/>
</dbReference>
<feature type="region of interest" description="Disordered" evidence="1">
    <location>
        <begin position="361"/>
        <end position="393"/>
    </location>
</feature>
<evidence type="ECO:0000313" key="2">
    <source>
        <dbReference type="EMBL" id="GGB93376.1"/>
    </source>
</evidence>
<dbReference type="AlphaFoldDB" id="A0A916X4I2"/>
<feature type="region of interest" description="Disordered" evidence="1">
    <location>
        <begin position="501"/>
        <end position="586"/>
    </location>
</feature>
<feature type="region of interest" description="Disordered" evidence="1">
    <location>
        <begin position="292"/>
        <end position="327"/>
    </location>
</feature>
<gene>
    <name evidence="2" type="ORF">GCM10011494_09730</name>
</gene>
<protein>
    <recommendedName>
        <fullName evidence="4">Flagellar hook-length control protein FliK</fullName>
    </recommendedName>
</protein>
<reference evidence="2" key="2">
    <citation type="submission" date="2020-09" db="EMBL/GenBank/DDBJ databases">
        <authorList>
            <person name="Sun Q."/>
            <person name="Zhou Y."/>
        </authorList>
    </citation>
    <scope>NUCLEOTIDE SEQUENCE</scope>
    <source>
        <strain evidence="2">CGMCC 1.15095</strain>
    </source>
</reference>
<dbReference type="EMBL" id="BMHK01000005">
    <property type="protein sequence ID" value="GGB93376.1"/>
    <property type="molecule type" value="Genomic_DNA"/>
</dbReference>
<evidence type="ECO:0008006" key="4">
    <source>
        <dbReference type="Google" id="ProtNLM"/>
    </source>
</evidence>